<dbReference type="PANTHER" id="PTHR43792">
    <property type="entry name" value="GNAT FAMILY, PUTATIVE (AFU_ORTHOLOGUE AFUA_3G00765)-RELATED-RELATED"/>
    <property type="match status" value="1"/>
</dbReference>
<proteinExistence type="predicted"/>
<gene>
    <name evidence="2" type="ORF">UR08_11975</name>
</gene>
<evidence type="ECO:0000313" key="2">
    <source>
        <dbReference type="EMBL" id="RDW99533.1"/>
    </source>
</evidence>
<dbReference type="PANTHER" id="PTHR43792:SF1">
    <property type="entry name" value="N-ACETYLTRANSFERASE DOMAIN-CONTAINING PROTEIN"/>
    <property type="match status" value="1"/>
</dbReference>
<dbReference type="EMBL" id="LARY01000003">
    <property type="protein sequence ID" value="RDW99533.1"/>
    <property type="molecule type" value="Genomic_DNA"/>
</dbReference>
<dbReference type="Pfam" id="PF13302">
    <property type="entry name" value="Acetyltransf_3"/>
    <property type="match status" value="1"/>
</dbReference>
<keyword evidence="2" id="KW-0808">Transferase</keyword>
<dbReference type="RefSeq" id="WP_115753922.1">
    <property type="nucleotide sequence ID" value="NZ_LARY01000003.1"/>
</dbReference>
<sequence>MNAHFLSALPDQFTTDRLLLKKTTLQDAFPLFQIWSDSAVAEYMNIEKFSSVYQAEEMIKAIAAEPDAIRYTIFSQEKVIGSFGINEVNVANNTAEIGYELAKNYWRKGIMTELLRYFLPLLQNKLHFSGVYAKVIPENTASTILLKKLDFEISGEAQEWDQDNKQLSTVLIFEHNFKKTSTF</sequence>
<comment type="caution">
    <text evidence="2">The sequence shown here is derived from an EMBL/GenBank/DDBJ whole genome shotgun (WGS) entry which is preliminary data.</text>
</comment>
<feature type="domain" description="N-acetyltransferase" evidence="1">
    <location>
        <begin position="30"/>
        <end position="178"/>
    </location>
</feature>
<evidence type="ECO:0000313" key="3">
    <source>
        <dbReference type="Proteomes" id="UP000257055"/>
    </source>
</evidence>
<evidence type="ECO:0000259" key="1">
    <source>
        <dbReference type="PROSITE" id="PS51186"/>
    </source>
</evidence>
<name>A0A3D8TLK0_9LIST</name>
<dbReference type="InterPro" id="IPR051531">
    <property type="entry name" value="N-acetyltransferase"/>
</dbReference>
<dbReference type="PROSITE" id="PS51186">
    <property type="entry name" value="GNAT"/>
    <property type="match status" value="1"/>
</dbReference>
<reference evidence="3" key="1">
    <citation type="submission" date="2015-04" db="EMBL/GenBank/DDBJ databases">
        <authorList>
            <person name="Schardt J."/>
            <person name="Mueller-Herbst S."/>
            <person name="Scherer S."/>
            <person name="Huptas C."/>
        </authorList>
    </citation>
    <scope>NUCLEOTIDE SEQUENCE [LARGE SCALE GENOMIC DNA]</scope>
    <source>
        <strain evidence="3">Kiel-L1</strain>
    </source>
</reference>
<dbReference type="AlphaFoldDB" id="A0A3D8TLK0"/>
<dbReference type="InterPro" id="IPR000182">
    <property type="entry name" value="GNAT_dom"/>
</dbReference>
<dbReference type="Gene3D" id="3.40.630.30">
    <property type="match status" value="1"/>
</dbReference>
<protein>
    <submittedName>
        <fullName evidence="2">GNAT family acetyltransferase</fullName>
    </submittedName>
</protein>
<dbReference type="Proteomes" id="UP000257055">
    <property type="component" value="Unassembled WGS sequence"/>
</dbReference>
<keyword evidence="3" id="KW-1185">Reference proteome</keyword>
<organism evidence="2 3">
    <name type="scientific">Listeria kieliensis</name>
    <dbReference type="NCBI Taxonomy" id="1621700"/>
    <lineage>
        <taxon>Bacteria</taxon>
        <taxon>Bacillati</taxon>
        <taxon>Bacillota</taxon>
        <taxon>Bacilli</taxon>
        <taxon>Bacillales</taxon>
        <taxon>Listeriaceae</taxon>
        <taxon>Listeria</taxon>
    </lineage>
</organism>
<dbReference type="GO" id="GO:0016747">
    <property type="term" value="F:acyltransferase activity, transferring groups other than amino-acyl groups"/>
    <property type="evidence" value="ECO:0007669"/>
    <property type="project" value="InterPro"/>
</dbReference>
<dbReference type="SUPFAM" id="SSF55729">
    <property type="entry name" value="Acyl-CoA N-acyltransferases (Nat)"/>
    <property type="match status" value="1"/>
</dbReference>
<accession>A0A3D8TLK0</accession>
<dbReference type="InterPro" id="IPR016181">
    <property type="entry name" value="Acyl_CoA_acyltransferase"/>
</dbReference>